<evidence type="ECO:0000313" key="2">
    <source>
        <dbReference type="EMBL" id="RPF42444.1"/>
    </source>
</evidence>
<reference evidence="2 3" key="1">
    <citation type="submission" date="2018-11" db="EMBL/GenBank/DDBJ databases">
        <title>Genomic Encyclopedia of Type Strains, Phase IV (KMG-IV): sequencing the most valuable type-strain genomes for metagenomic binning, comparative biology and taxonomic classification.</title>
        <authorList>
            <person name="Goeker M."/>
        </authorList>
    </citation>
    <scope>NUCLEOTIDE SEQUENCE [LARGE SCALE GENOMIC DNA]</scope>
    <source>
        <strain evidence="2 3">DSM 102936</strain>
    </source>
</reference>
<organism evidence="2 3">
    <name type="scientific">Thermodesulfitimonas autotrophica</name>
    <dbReference type="NCBI Taxonomy" id="1894989"/>
    <lineage>
        <taxon>Bacteria</taxon>
        <taxon>Bacillati</taxon>
        <taxon>Bacillota</taxon>
        <taxon>Clostridia</taxon>
        <taxon>Thermoanaerobacterales</taxon>
        <taxon>Thermoanaerobacteraceae</taxon>
        <taxon>Thermodesulfitimonas</taxon>
    </lineage>
</organism>
<feature type="region of interest" description="Disordered" evidence="1">
    <location>
        <begin position="130"/>
        <end position="172"/>
    </location>
</feature>
<name>A0A3N5ACW6_9THEO</name>
<keyword evidence="3" id="KW-1185">Reference proteome</keyword>
<comment type="caution">
    <text evidence="2">The sequence shown here is derived from an EMBL/GenBank/DDBJ whole genome shotgun (WGS) entry which is preliminary data.</text>
</comment>
<feature type="compositionally biased region" description="Basic and acidic residues" evidence="1">
    <location>
        <begin position="141"/>
        <end position="172"/>
    </location>
</feature>
<dbReference type="RefSeq" id="WP_123930536.1">
    <property type="nucleotide sequence ID" value="NZ_RKRE01000003.1"/>
</dbReference>
<sequence>MDKTNGIDGRQELRQVLRDLLDLHLRGGFTGDSLLLLLSLVNILGVLEILGRRQGGGEGQFFQQLLGPLISSAAKSQTQEGGEVNAAGLRVVPGAKELAGLLGNKEGLKMLAGLLTNREVMEKVVPLLQRLGGGQNPGPKGHPDNGKEVPGSRKSQGREVIHWDFGRNDVRK</sequence>
<proteinExistence type="predicted"/>
<evidence type="ECO:0000313" key="3">
    <source>
        <dbReference type="Proteomes" id="UP000282654"/>
    </source>
</evidence>
<accession>A0A3N5ACW6</accession>
<dbReference type="EMBL" id="RKRE01000003">
    <property type="protein sequence ID" value="RPF42444.1"/>
    <property type="molecule type" value="Genomic_DNA"/>
</dbReference>
<protein>
    <submittedName>
        <fullName evidence="2">Uncharacterized protein</fullName>
    </submittedName>
</protein>
<gene>
    <name evidence="2" type="ORF">EDD75_1545</name>
</gene>
<dbReference type="AlphaFoldDB" id="A0A3N5ACW6"/>
<evidence type="ECO:0000256" key="1">
    <source>
        <dbReference type="SAM" id="MobiDB-lite"/>
    </source>
</evidence>
<dbReference type="Proteomes" id="UP000282654">
    <property type="component" value="Unassembled WGS sequence"/>
</dbReference>